<dbReference type="EMBL" id="CAJOBF010010855">
    <property type="protein sequence ID" value="CAF4297664.1"/>
    <property type="molecule type" value="Genomic_DNA"/>
</dbReference>
<dbReference type="Proteomes" id="UP000663842">
    <property type="component" value="Unassembled WGS sequence"/>
</dbReference>
<protein>
    <submittedName>
        <fullName evidence="1">Uncharacterized protein</fullName>
    </submittedName>
</protein>
<dbReference type="Proteomes" id="UP000663887">
    <property type="component" value="Unassembled WGS sequence"/>
</dbReference>
<evidence type="ECO:0000313" key="3">
    <source>
        <dbReference type="Proteomes" id="UP000663887"/>
    </source>
</evidence>
<organism evidence="1 3">
    <name type="scientific">Rotaria magnacalcarata</name>
    <dbReference type="NCBI Taxonomy" id="392030"/>
    <lineage>
        <taxon>Eukaryota</taxon>
        <taxon>Metazoa</taxon>
        <taxon>Spiralia</taxon>
        <taxon>Gnathifera</taxon>
        <taxon>Rotifera</taxon>
        <taxon>Eurotatoria</taxon>
        <taxon>Bdelloidea</taxon>
        <taxon>Philodinida</taxon>
        <taxon>Philodinidae</taxon>
        <taxon>Rotaria</taxon>
    </lineage>
</organism>
<name>A0A816UY76_9BILA</name>
<evidence type="ECO:0000313" key="1">
    <source>
        <dbReference type="EMBL" id="CAF2114681.1"/>
    </source>
</evidence>
<gene>
    <name evidence="2" type="ORF">UXM345_LOCUS33233</name>
    <name evidence="1" type="ORF">XDN619_LOCUS21435</name>
</gene>
<evidence type="ECO:0000313" key="2">
    <source>
        <dbReference type="EMBL" id="CAF4297664.1"/>
    </source>
</evidence>
<comment type="caution">
    <text evidence="1">The sequence shown here is derived from an EMBL/GenBank/DDBJ whole genome shotgun (WGS) entry which is preliminary data.</text>
</comment>
<dbReference type="AlphaFoldDB" id="A0A816UY76"/>
<sequence>MTLFLGESVKNQNQIFNKEKYASPTQINHFPLRYGSAADIPYGESFDLKSIIDSRPNVPSNNIMDLLKQSSACTTNINELLDGATRDRENRFKIAKKTQADFMEAMNLN</sequence>
<accession>A0A816UY76</accession>
<dbReference type="EMBL" id="CAJNRG010009534">
    <property type="protein sequence ID" value="CAF2114681.1"/>
    <property type="molecule type" value="Genomic_DNA"/>
</dbReference>
<reference evidence="1" key="1">
    <citation type="submission" date="2021-02" db="EMBL/GenBank/DDBJ databases">
        <authorList>
            <person name="Nowell W R."/>
        </authorList>
    </citation>
    <scope>NUCLEOTIDE SEQUENCE</scope>
</reference>
<proteinExistence type="predicted"/>